<dbReference type="InterPro" id="IPR026881">
    <property type="entry name" value="WYL_dom"/>
</dbReference>
<sequence length="239" mass="26877">MSRSHRLLQLMQCLRDGAGPKTAVSLARELNISARSIHRDIATLREMGAVIDGAAGYGFTLIEDNAIPPLRFTDDELEALVLGLREVQQIGDPDLGLAAGQALIKLQGRLPPRQSHRLKHAVLSAKRFVQPETPGISAARLRKAAWDEMEIRFGYTDVHGAVTHRQARPLGIAYMDRSTVLIAWCLLRQDKRVFRLDRMRDLEVTQTCFRPNRVPMLRDAIEQIRCDIEKTGKEHNSAN</sequence>
<evidence type="ECO:0000259" key="1">
    <source>
        <dbReference type="Pfam" id="PF08279"/>
    </source>
</evidence>
<dbReference type="PANTHER" id="PTHR34580:SF3">
    <property type="entry name" value="PROTEIN PAFB"/>
    <property type="match status" value="1"/>
</dbReference>
<evidence type="ECO:0000259" key="2">
    <source>
        <dbReference type="Pfam" id="PF13280"/>
    </source>
</evidence>
<dbReference type="InterPro" id="IPR051534">
    <property type="entry name" value="CBASS_pafABC_assoc_protein"/>
</dbReference>
<organism evidence="3 4">
    <name type="scientific">Aliisedimentitalea scapharcae</name>
    <dbReference type="NCBI Taxonomy" id="1524259"/>
    <lineage>
        <taxon>Bacteria</taxon>
        <taxon>Pseudomonadati</taxon>
        <taxon>Pseudomonadota</taxon>
        <taxon>Alphaproteobacteria</taxon>
        <taxon>Rhodobacterales</taxon>
        <taxon>Roseobacteraceae</taxon>
        <taxon>Aliisedimentitalea</taxon>
    </lineage>
</organism>
<accession>A0ABZ2XSL4</accession>
<keyword evidence="4" id="KW-1185">Reference proteome</keyword>
<gene>
    <name evidence="3" type="ORF">QEZ52_00625</name>
</gene>
<dbReference type="PANTHER" id="PTHR34580">
    <property type="match status" value="1"/>
</dbReference>
<feature type="domain" description="WYL" evidence="2">
    <location>
        <begin position="139"/>
        <end position="204"/>
    </location>
</feature>
<dbReference type="Gene3D" id="1.10.10.10">
    <property type="entry name" value="Winged helix-like DNA-binding domain superfamily/Winged helix DNA-binding domain"/>
    <property type="match status" value="1"/>
</dbReference>
<dbReference type="SUPFAM" id="SSF46785">
    <property type="entry name" value="Winged helix' DNA-binding domain"/>
    <property type="match status" value="1"/>
</dbReference>
<dbReference type="Pfam" id="PF13280">
    <property type="entry name" value="WYL"/>
    <property type="match status" value="1"/>
</dbReference>
<evidence type="ECO:0000313" key="3">
    <source>
        <dbReference type="EMBL" id="WZK89086.1"/>
    </source>
</evidence>
<dbReference type="InterPro" id="IPR013196">
    <property type="entry name" value="HTH_11"/>
</dbReference>
<feature type="domain" description="Helix-turn-helix type 11" evidence="1">
    <location>
        <begin position="6"/>
        <end position="59"/>
    </location>
</feature>
<evidence type="ECO:0000313" key="4">
    <source>
        <dbReference type="Proteomes" id="UP001623232"/>
    </source>
</evidence>
<dbReference type="Pfam" id="PF08279">
    <property type="entry name" value="HTH_11"/>
    <property type="match status" value="1"/>
</dbReference>
<dbReference type="PROSITE" id="PS52050">
    <property type="entry name" value="WYL"/>
    <property type="match status" value="1"/>
</dbReference>
<dbReference type="RefSeq" id="WP_406646996.1">
    <property type="nucleotide sequence ID" value="NZ_CP123584.1"/>
</dbReference>
<dbReference type="InterPro" id="IPR036390">
    <property type="entry name" value="WH_DNA-bd_sf"/>
</dbReference>
<dbReference type="EMBL" id="CP123584">
    <property type="protein sequence ID" value="WZK89086.1"/>
    <property type="molecule type" value="Genomic_DNA"/>
</dbReference>
<proteinExistence type="predicted"/>
<dbReference type="Proteomes" id="UP001623232">
    <property type="component" value="Chromosome"/>
</dbReference>
<reference evidence="3 4" key="1">
    <citation type="submission" date="2023-04" db="EMBL/GenBank/DDBJ databases">
        <title>Complete genome sequence of Alisedimentitalea scapharcae.</title>
        <authorList>
            <person name="Rong J.-C."/>
            <person name="Yi M.-L."/>
            <person name="Zhao Q."/>
        </authorList>
    </citation>
    <scope>NUCLEOTIDE SEQUENCE [LARGE SCALE GENOMIC DNA]</scope>
    <source>
        <strain evidence="3 4">KCTC 42119</strain>
    </source>
</reference>
<protein>
    <submittedName>
        <fullName evidence="3">YafY family protein</fullName>
    </submittedName>
</protein>
<name>A0ABZ2XSL4_9RHOB</name>
<dbReference type="InterPro" id="IPR036388">
    <property type="entry name" value="WH-like_DNA-bd_sf"/>
</dbReference>